<evidence type="ECO:0008006" key="4">
    <source>
        <dbReference type="Google" id="ProtNLM"/>
    </source>
</evidence>
<keyword evidence="3" id="KW-1185">Reference proteome</keyword>
<keyword evidence="1" id="KW-0812">Transmembrane</keyword>
<dbReference type="RefSeq" id="WP_089274983.1">
    <property type="nucleotide sequence ID" value="NZ_FZOC01000006.1"/>
</dbReference>
<evidence type="ECO:0000256" key="1">
    <source>
        <dbReference type="SAM" id="Phobius"/>
    </source>
</evidence>
<gene>
    <name evidence="2" type="ORF">SAMN04488503_2782</name>
</gene>
<dbReference type="AlphaFoldDB" id="A0A239BSX6"/>
<keyword evidence="1" id="KW-1133">Transmembrane helix</keyword>
<dbReference type="Proteomes" id="UP000198324">
    <property type="component" value="Unassembled WGS sequence"/>
</dbReference>
<proteinExistence type="predicted"/>
<reference evidence="2 3" key="1">
    <citation type="submission" date="2017-06" db="EMBL/GenBank/DDBJ databases">
        <authorList>
            <person name="Kim H.J."/>
            <person name="Triplett B.A."/>
        </authorList>
    </citation>
    <scope>NUCLEOTIDE SEQUENCE [LARGE SCALE GENOMIC DNA]</scope>
    <source>
        <strain evidence="2 3">DSM 13116</strain>
    </source>
</reference>
<evidence type="ECO:0000313" key="3">
    <source>
        <dbReference type="Proteomes" id="UP000198324"/>
    </source>
</evidence>
<protein>
    <recommendedName>
        <fullName evidence="4">Type II secretion system (T2SS), protein M</fullName>
    </recommendedName>
</protein>
<name>A0A239BSX6_9BACT</name>
<accession>A0A239BSX6</accession>
<organism evidence="2 3">
    <name type="scientific">Humidesulfovibrio mexicanus</name>
    <dbReference type="NCBI Taxonomy" id="147047"/>
    <lineage>
        <taxon>Bacteria</taxon>
        <taxon>Pseudomonadati</taxon>
        <taxon>Thermodesulfobacteriota</taxon>
        <taxon>Desulfovibrionia</taxon>
        <taxon>Desulfovibrionales</taxon>
        <taxon>Desulfovibrionaceae</taxon>
        <taxon>Humidesulfovibrio</taxon>
    </lineage>
</organism>
<sequence length="169" mass="18420">MSFPNGPWRAVARLAHLPAAAQRRLWRTILCGWALALLGAWAGLSAFTRMEEKQVDELGQTYMSVAPLAAEVMDLRQRRGQLEGQPPLLAAERVARSAGIGPERLALTPVQQPDGVQRLSLRAQALTLPELVGLLRDLNVEAGLGTVSAHMAPTPEMDDRMDLDLVLAR</sequence>
<evidence type="ECO:0000313" key="2">
    <source>
        <dbReference type="EMBL" id="SNS11016.1"/>
    </source>
</evidence>
<dbReference type="EMBL" id="FZOC01000006">
    <property type="protein sequence ID" value="SNS11016.1"/>
    <property type="molecule type" value="Genomic_DNA"/>
</dbReference>
<feature type="transmembrane region" description="Helical" evidence="1">
    <location>
        <begin position="25"/>
        <end position="44"/>
    </location>
</feature>
<keyword evidence="1" id="KW-0472">Membrane</keyword>